<dbReference type="OrthoDB" id="8481666at2"/>
<dbReference type="Pfam" id="PF09539">
    <property type="entry name" value="DUF2385"/>
    <property type="match status" value="1"/>
</dbReference>
<dbReference type="AlphaFoldDB" id="A0A4Q2RDU9"/>
<evidence type="ECO:0000313" key="3">
    <source>
        <dbReference type="Proteomes" id="UP000289411"/>
    </source>
</evidence>
<reference evidence="2 3" key="1">
    <citation type="submission" date="2018-09" db="EMBL/GenBank/DDBJ databases">
        <authorList>
            <person name="Grouzdev D.S."/>
            <person name="Krutkina M.S."/>
        </authorList>
    </citation>
    <scope>NUCLEOTIDE SEQUENCE [LARGE SCALE GENOMIC DNA]</scope>
    <source>
        <strain evidence="2 3">RmlP001</strain>
    </source>
</reference>
<name>A0A4Q2RDU9_9HYPH</name>
<reference evidence="2 3" key="2">
    <citation type="submission" date="2019-02" db="EMBL/GenBank/DDBJ databases">
        <title>'Lichenibacterium ramalinii' gen. nov. sp. nov., 'Lichenibacterium minor' gen. nov. sp. nov.</title>
        <authorList>
            <person name="Pankratov T."/>
        </authorList>
    </citation>
    <scope>NUCLEOTIDE SEQUENCE [LARGE SCALE GENOMIC DNA]</scope>
    <source>
        <strain evidence="2 3">RmlP001</strain>
    </source>
</reference>
<organism evidence="2 3">
    <name type="scientific">Lichenibacterium ramalinae</name>
    <dbReference type="NCBI Taxonomy" id="2316527"/>
    <lineage>
        <taxon>Bacteria</taxon>
        <taxon>Pseudomonadati</taxon>
        <taxon>Pseudomonadota</taxon>
        <taxon>Alphaproteobacteria</taxon>
        <taxon>Hyphomicrobiales</taxon>
        <taxon>Lichenihabitantaceae</taxon>
        <taxon>Lichenibacterium</taxon>
    </lineage>
</organism>
<dbReference type="InterPro" id="IPR012645">
    <property type="entry name" value="CHP02301"/>
</dbReference>
<feature type="region of interest" description="Disordered" evidence="1">
    <location>
        <begin position="1"/>
        <end position="44"/>
    </location>
</feature>
<proteinExistence type="predicted"/>
<keyword evidence="3" id="KW-1185">Reference proteome</keyword>
<evidence type="ECO:0000313" key="2">
    <source>
        <dbReference type="EMBL" id="RYB05099.1"/>
    </source>
</evidence>
<accession>A0A4Q2RDU9</accession>
<sequence>MAAAARDGLAQGLPANPPLPPLVGASGPPARPPPGAGDGLPPYEPQLERLAERLGTLALLRGLCGDGDAAEYRTRMAALIEAEAQSDLRRARLAGAFNRGLRGYAASYRGCTASARLVIARALADADRLTRDLASRYGGT</sequence>
<dbReference type="EMBL" id="QYBC01000008">
    <property type="protein sequence ID" value="RYB05099.1"/>
    <property type="molecule type" value="Genomic_DNA"/>
</dbReference>
<gene>
    <name evidence="2" type="ORF">D3272_10580</name>
</gene>
<dbReference type="NCBIfam" id="TIGR02301">
    <property type="entry name" value="TIGR02301 family protein"/>
    <property type="match status" value="1"/>
</dbReference>
<evidence type="ECO:0000256" key="1">
    <source>
        <dbReference type="SAM" id="MobiDB-lite"/>
    </source>
</evidence>
<dbReference type="Proteomes" id="UP000289411">
    <property type="component" value="Unassembled WGS sequence"/>
</dbReference>
<protein>
    <submittedName>
        <fullName evidence="2">TIGR02301 family protein</fullName>
    </submittedName>
</protein>
<comment type="caution">
    <text evidence="2">The sequence shown here is derived from an EMBL/GenBank/DDBJ whole genome shotgun (WGS) entry which is preliminary data.</text>
</comment>